<reference evidence="1" key="1">
    <citation type="submission" date="2022-10" db="EMBL/GenBank/DDBJ databases">
        <title>Culturing micro-colonial fungi from biological soil crusts in the Mojave desert and describing Neophaeococcomyces mojavensis, and introducing the new genera and species Taxawa tesnikishii.</title>
        <authorList>
            <person name="Kurbessoian T."/>
            <person name="Stajich J.E."/>
        </authorList>
    </citation>
    <scope>NUCLEOTIDE SEQUENCE</scope>
    <source>
        <strain evidence="1">JES_112</strain>
    </source>
</reference>
<protein>
    <submittedName>
        <fullName evidence="1">Uncharacterized protein</fullName>
    </submittedName>
</protein>
<organism evidence="1 2">
    <name type="scientific">Neophaeococcomyces mojaviensis</name>
    <dbReference type="NCBI Taxonomy" id="3383035"/>
    <lineage>
        <taxon>Eukaryota</taxon>
        <taxon>Fungi</taxon>
        <taxon>Dikarya</taxon>
        <taxon>Ascomycota</taxon>
        <taxon>Pezizomycotina</taxon>
        <taxon>Eurotiomycetes</taxon>
        <taxon>Chaetothyriomycetidae</taxon>
        <taxon>Chaetothyriales</taxon>
        <taxon>Chaetothyriales incertae sedis</taxon>
        <taxon>Neophaeococcomyces</taxon>
    </lineage>
</organism>
<evidence type="ECO:0000313" key="1">
    <source>
        <dbReference type="EMBL" id="KAJ9656002.1"/>
    </source>
</evidence>
<sequence>MSDADNSSLKKLVRKLAKDGPIRIMQTPKRIRLLFNGAFVADTNSAIYVWEHDFYPQLYLPMECFVKPKGFDVGLSHGEAITDKNGHIVGGILELAVRREEGNEDYRITDEMVLFAADLEGEAEGLRDYVKVVFSAVDQWFEEDTPIYVHPKDPFKRVDTLQSVRPIRITLDDHILAESTTSVHLYETLLPPRYYLPLTAINTIFLRPSTTTSECPYKGVAQYHHVVIAGREYRDLVWWYRNPTLECAAVTGLRCFYNEKVDIWMKDHPDGEWQKLERPQTHFA</sequence>
<keyword evidence="2" id="KW-1185">Reference proteome</keyword>
<name>A0ACC3A654_9EURO</name>
<gene>
    <name evidence="1" type="ORF">H2198_005255</name>
</gene>
<evidence type="ECO:0000313" key="2">
    <source>
        <dbReference type="Proteomes" id="UP001172386"/>
    </source>
</evidence>
<dbReference type="Proteomes" id="UP001172386">
    <property type="component" value="Unassembled WGS sequence"/>
</dbReference>
<dbReference type="EMBL" id="JAPDRQ010000085">
    <property type="protein sequence ID" value="KAJ9656002.1"/>
    <property type="molecule type" value="Genomic_DNA"/>
</dbReference>
<accession>A0ACC3A654</accession>
<proteinExistence type="predicted"/>
<comment type="caution">
    <text evidence="1">The sequence shown here is derived from an EMBL/GenBank/DDBJ whole genome shotgun (WGS) entry which is preliminary data.</text>
</comment>